<feature type="coiled-coil region" evidence="4">
    <location>
        <begin position="462"/>
        <end position="530"/>
    </location>
</feature>
<protein>
    <recommendedName>
        <fullName evidence="3">Exocyst complex component Sec8</fullName>
    </recommendedName>
</protein>
<feature type="compositionally biased region" description="Polar residues" evidence="5">
    <location>
        <begin position="175"/>
        <end position="192"/>
    </location>
</feature>
<feature type="compositionally biased region" description="Polar residues" evidence="5">
    <location>
        <begin position="124"/>
        <end position="143"/>
    </location>
</feature>
<sequence length="573" mass="62149">MSSRKNGQRQETAYNPYSGMKPPSSSSSLSSSSQNYSNNPYDSKISHSSQQKSPYSYNSYSSSQQSLSGGSNQSPYASATAAKQAQSPFDRTPTNSSQRSSDSASSNPYGVSSSVKDYSSSSSGQVNPYESRSLYSAPKSVSQSSTGNVTSSAPSSSSSNKISGASSGYAVRSPYVTQKNPGSLPSSASQNKFPPPTAGASFSSNGRAPKTSATSGESSVSGSTEKGPPMIPLRKARSVRNMRGQPSENIAPVPDIPTQRVHKDGAKRVPSGPRPADSLRLPTSQKSQPIINVPPMPSRSDRSEQQLNTLQSRTETRETAAPVSPYAASYHSQESLNGQFSKVQSNGSRSDDRQPERNPYAGAAVFSSKAQPSTSLAPGPQDTNDVLKFVARDWGELMSEDCNAVAIALDLMDTSSVGRSSDLPDFMDLSSRLEMIMRDISEERYADINKSISAFKEVVASIEESETRVRTLRETLIRAKQNSTTKQTQMRGLVERAYRYREMLEILEQIEKLRQIADQLEKNIADKQYRAAYELLQDGLKMGGAYDLDQIVAVQSLRQYLKTQEKALSNVMD</sequence>
<name>A0ABR1F5Z1_9ASCO</name>
<dbReference type="GeneID" id="90038559"/>
<organism evidence="7 8">
    <name type="scientific">Myxozyma melibiosi</name>
    <dbReference type="NCBI Taxonomy" id="54550"/>
    <lineage>
        <taxon>Eukaryota</taxon>
        <taxon>Fungi</taxon>
        <taxon>Dikarya</taxon>
        <taxon>Ascomycota</taxon>
        <taxon>Saccharomycotina</taxon>
        <taxon>Lipomycetes</taxon>
        <taxon>Lipomycetales</taxon>
        <taxon>Lipomycetaceae</taxon>
        <taxon>Myxozyma</taxon>
    </lineage>
</organism>
<evidence type="ECO:0000313" key="8">
    <source>
        <dbReference type="Proteomes" id="UP001498771"/>
    </source>
</evidence>
<dbReference type="InterPro" id="IPR039682">
    <property type="entry name" value="Sec8/EXOC4"/>
</dbReference>
<feature type="compositionally biased region" description="Low complexity" evidence="5">
    <location>
        <begin position="17"/>
        <end position="75"/>
    </location>
</feature>
<accession>A0ABR1F5Z1</accession>
<feature type="compositionally biased region" description="Polar residues" evidence="5">
    <location>
        <begin position="81"/>
        <end position="95"/>
    </location>
</feature>
<comment type="caution">
    <text evidence="7">The sequence shown here is derived from an EMBL/GenBank/DDBJ whole genome shotgun (WGS) entry which is preliminary data.</text>
</comment>
<comment type="function">
    <text evidence="3">Component of the exocyst complex involved in the docking of exocytic vesicles with fusion sites on the plasma membrane.</text>
</comment>
<dbReference type="PANTHER" id="PTHR14146:SF0">
    <property type="entry name" value="EXOCYST COMPLEX COMPONENT 4"/>
    <property type="match status" value="1"/>
</dbReference>
<dbReference type="Pfam" id="PF04048">
    <property type="entry name" value="Sec8_N"/>
    <property type="match status" value="1"/>
</dbReference>
<evidence type="ECO:0000256" key="1">
    <source>
        <dbReference type="ARBA" id="ARBA00022448"/>
    </source>
</evidence>
<proteinExistence type="inferred from homology"/>
<gene>
    <name evidence="7" type="ORF">BZA70DRAFT_280996</name>
</gene>
<reference evidence="7 8" key="1">
    <citation type="submission" date="2024-03" db="EMBL/GenBank/DDBJ databases">
        <title>Genome-scale model development and genomic sequencing of the oleaginous clade Lipomyces.</title>
        <authorList>
            <consortium name="Lawrence Berkeley National Laboratory"/>
            <person name="Czajka J.J."/>
            <person name="Han Y."/>
            <person name="Kim J."/>
            <person name="Mondo S.J."/>
            <person name="Hofstad B.A."/>
            <person name="Robles A."/>
            <person name="Haridas S."/>
            <person name="Riley R."/>
            <person name="LaButti K."/>
            <person name="Pangilinan J."/>
            <person name="Andreopoulos W."/>
            <person name="Lipzen A."/>
            <person name="Yan J."/>
            <person name="Wang M."/>
            <person name="Ng V."/>
            <person name="Grigoriev I.V."/>
            <person name="Spatafora J.W."/>
            <person name="Magnuson J.K."/>
            <person name="Baker S.E."/>
            <person name="Pomraning K.R."/>
        </authorList>
    </citation>
    <scope>NUCLEOTIDE SEQUENCE [LARGE SCALE GENOMIC DNA]</scope>
    <source>
        <strain evidence="7 8">Phaff 52-87</strain>
    </source>
</reference>
<evidence type="ECO:0000256" key="2">
    <source>
        <dbReference type="ARBA" id="ARBA00022483"/>
    </source>
</evidence>
<dbReference type="EMBL" id="JBBJBU010000008">
    <property type="protein sequence ID" value="KAK7204513.1"/>
    <property type="molecule type" value="Genomic_DNA"/>
</dbReference>
<feature type="compositionally biased region" description="Low complexity" evidence="5">
    <location>
        <begin position="210"/>
        <end position="227"/>
    </location>
</feature>
<comment type="similarity">
    <text evidence="3">Belongs to the SEC8 family.</text>
</comment>
<feature type="compositionally biased region" description="Low complexity" evidence="5">
    <location>
        <begin position="144"/>
        <end position="167"/>
    </location>
</feature>
<evidence type="ECO:0000313" key="7">
    <source>
        <dbReference type="EMBL" id="KAK7204513.1"/>
    </source>
</evidence>
<keyword evidence="1 3" id="KW-0813">Transport</keyword>
<keyword evidence="2 3" id="KW-0268">Exocytosis</keyword>
<feature type="compositionally biased region" description="Polar residues" evidence="5">
    <location>
        <begin position="1"/>
        <end position="15"/>
    </location>
</feature>
<dbReference type="RefSeq" id="XP_064767546.1">
    <property type="nucleotide sequence ID" value="XM_064913047.1"/>
</dbReference>
<evidence type="ECO:0000256" key="5">
    <source>
        <dbReference type="SAM" id="MobiDB-lite"/>
    </source>
</evidence>
<keyword evidence="4" id="KW-0175">Coiled coil</keyword>
<keyword evidence="8" id="KW-1185">Reference proteome</keyword>
<dbReference type="InterPro" id="IPR007191">
    <property type="entry name" value="Sec8_exocyst_N"/>
</dbReference>
<dbReference type="PANTHER" id="PTHR14146">
    <property type="entry name" value="EXOCYST COMPLEX COMPONENT 4"/>
    <property type="match status" value="1"/>
</dbReference>
<feature type="domain" description="Exocyst complex component Sec8 N-terminal" evidence="6">
    <location>
        <begin position="384"/>
        <end position="522"/>
    </location>
</feature>
<dbReference type="Proteomes" id="UP001498771">
    <property type="component" value="Unassembled WGS sequence"/>
</dbReference>
<feature type="compositionally biased region" description="Low complexity" evidence="5">
    <location>
        <begin position="96"/>
        <end position="123"/>
    </location>
</feature>
<feature type="compositionally biased region" description="Polar residues" evidence="5">
    <location>
        <begin position="281"/>
        <end position="290"/>
    </location>
</feature>
<evidence type="ECO:0000256" key="3">
    <source>
        <dbReference type="RuleBase" id="RU367079"/>
    </source>
</evidence>
<evidence type="ECO:0000259" key="6">
    <source>
        <dbReference type="Pfam" id="PF04048"/>
    </source>
</evidence>
<feature type="region of interest" description="Disordered" evidence="5">
    <location>
        <begin position="1"/>
        <end position="336"/>
    </location>
</feature>
<keyword evidence="3" id="KW-0653">Protein transport</keyword>
<evidence type="ECO:0000256" key="4">
    <source>
        <dbReference type="SAM" id="Coils"/>
    </source>
</evidence>